<dbReference type="GeneID" id="115888379"/>
<dbReference type="SUPFAM" id="SSF57667">
    <property type="entry name" value="beta-beta-alpha zinc fingers"/>
    <property type="match status" value="2"/>
</dbReference>
<dbReference type="RefSeq" id="XP_030763958.1">
    <property type="nucleotide sequence ID" value="XM_030908098.1"/>
</dbReference>
<evidence type="ECO:0000256" key="5">
    <source>
        <dbReference type="PROSITE-ProRule" id="PRU00042"/>
    </source>
</evidence>
<dbReference type="GO" id="GO:0008270">
    <property type="term" value="F:zinc ion binding"/>
    <property type="evidence" value="ECO:0007669"/>
    <property type="project" value="UniProtKB-KW"/>
</dbReference>
<evidence type="ECO:0000259" key="6">
    <source>
        <dbReference type="PROSITE" id="PS50157"/>
    </source>
</evidence>
<feature type="domain" description="C2H2-type" evidence="6">
    <location>
        <begin position="186"/>
        <end position="209"/>
    </location>
</feature>
<dbReference type="PANTHER" id="PTHR24379">
    <property type="entry name" value="KRAB AND ZINC FINGER DOMAIN-CONTAINING"/>
    <property type="match status" value="1"/>
</dbReference>
<proteinExistence type="predicted"/>
<keyword evidence="7" id="KW-1185">Reference proteome</keyword>
<dbReference type="OrthoDB" id="3561125at2759"/>
<dbReference type="PANTHER" id="PTHR24379:SF121">
    <property type="entry name" value="C2H2-TYPE DOMAIN-CONTAINING PROTEIN"/>
    <property type="match status" value="1"/>
</dbReference>
<dbReference type="PROSITE" id="PS00028">
    <property type="entry name" value="ZINC_FINGER_C2H2_1"/>
    <property type="match status" value="2"/>
</dbReference>
<protein>
    <submittedName>
        <fullName evidence="8">Zinc finger Y-chromosomal protein 2-like isoform X1</fullName>
    </submittedName>
</protein>
<dbReference type="Proteomes" id="UP000504635">
    <property type="component" value="Unplaced"/>
</dbReference>
<keyword evidence="4" id="KW-0862">Zinc</keyword>
<feature type="domain" description="C2H2-type" evidence="6">
    <location>
        <begin position="254"/>
        <end position="281"/>
    </location>
</feature>
<evidence type="ECO:0000256" key="2">
    <source>
        <dbReference type="ARBA" id="ARBA00022737"/>
    </source>
</evidence>
<dbReference type="AlphaFoldDB" id="A0A6J2YIU6"/>
<keyword evidence="3 5" id="KW-0863">Zinc-finger</keyword>
<feature type="domain" description="C2H2-type" evidence="6">
    <location>
        <begin position="123"/>
        <end position="151"/>
    </location>
</feature>
<feature type="domain" description="C2H2-type" evidence="6">
    <location>
        <begin position="154"/>
        <end position="181"/>
    </location>
</feature>
<dbReference type="InterPro" id="IPR036236">
    <property type="entry name" value="Znf_C2H2_sf"/>
</dbReference>
<evidence type="ECO:0000256" key="3">
    <source>
        <dbReference type="ARBA" id="ARBA00022771"/>
    </source>
</evidence>
<reference evidence="8" key="1">
    <citation type="submission" date="2025-08" db="UniProtKB">
        <authorList>
            <consortium name="RefSeq"/>
        </authorList>
    </citation>
    <scope>IDENTIFICATION</scope>
    <source>
        <tissue evidence="8">Gonads</tissue>
    </source>
</reference>
<evidence type="ECO:0000256" key="1">
    <source>
        <dbReference type="ARBA" id="ARBA00022723"/>
    </source>
</evidence>
<evidence type="ECO:0000313" key="7">
    <source>
        <dbReference type="Proteomes" id="UP000504635"/>
    </source>
</evidence>
<gene>
    <name evidence="8" type="primary">LOC115888379</name>
</gene>
<dbReference type="PROSITE" id="PS50157">
    <property type="entry name" value="ZINC_FINGER_C2H2_2"/>
    <property type="match status" value="5"/>
</dbReference>
<accession>A0A6J2YIU6</accession>
<dbReference type="SMART" id="SM00355">
    <property type="entry name" value="ZnF_C2H2"/>
    <property type="match status" value="7"/>
</dbReference>
<dbReference type="KEGG" id="soy:115888379"/>
<evidence type="ECO:0000313" key="8">
    <source>
        <dbReference type="RefSeq" id="XP_030763958.1"/>
    </source>
</evidence>
<dbReference type="Gene3D" id="3.30.160.60">
    <property type="entry name" value="Classic Zinc Finger"/>
    <property type="match status" value="3"/>
</dbReference>
<feature type="domain" description="C2H2-type" evidence="6">
    <location>
        <begin position="225"/>
        <end position="252"/>
    </location>
</feature>
<dbReference type="InterPro" id="IPR013087">
    <property type="entry name" value="Znf_C2H2_type"/>
</dbReference>
<sequence>MLKIEKFDVEYDDPQDDIIYNLTKIKEEVTDEEAYDKCEKSFETHDEITDIKIEEVKLENCYDTLHSPDTEYHADLSLERSEVKCLVKQEHNTSKYFCKRCYYKTKSKKKYKAHILQHLITTHNCYSCDVQFKQKFQLDHHVREMHHKTDDERFYCTKCSYKTRQRGHLTRHDLTHRISRDVIIKYACESCGARYMGKDALKRHITDVHQVLVRKTNNLSSDKKYGCNECSYKTHKKGLLYSHMDKHRKEMDLFRCNECGFESKYRKNLIKHLETHRPRELLEVYQCKICNFKSRLGSCLKRHLQSKKHLMRTGELDNYVPRTK</sequence>
<dbReference type="InParanoid" id="A0A6J2YIU6"/>
<keyword evidence="1" id="KW-0479">Metal-binding</keyword>
<name>A0A6J2YIU6_SITOR</name>
<dbReference type="Pfam" id="PF00096">
    <property type="entry name" value="zf-C2H2"/>
    <property type="match status" value="1"/>
</dbReference>
<keyword evidence="2" id="KW-0677">Repeat</keyword>
<organism evidence="7 8">
    <name type="scientific">Sitophilus oryzae</name>
    <name type="common">Rice weevil</name>
    <name type="synonym">Curculio oryzae</name>
    <dbReference type="NCBI Taxonomy" id="7048"/>
    <lineage>
        <taxon>Eukaryota</taxon>
        <taxon>Metazoa</taxon>
        <taxon>Ecdysozoa</taxon>
        <taxon>Arthropoda</taxon>
        <taxon>Hexapoda</taxon>
        <taxon>Insecta</taxon>
        <taxon>Pterygota</taxon>
        <taxon>Neoptera</taxon>
        <taxon>Endopterygota</taxon>
        <taxon>Coleoptera</taxon>
        <taxon>Polyphaga</taxon>
        <taxon>Cucujiformia</taxon>
        <taxon>Curculionidae</taxon>
        <taxon>Dryophthorinae</taxon>
        <taxon>Sitophilus</taxon>
    </lineage>
</organism>
<evidence type="ECO:0000256" key="4">
    <source>
        <dbReference type="ARBA" id="ARBA00022833"/>
    </source>
</evidence>